<evidence type="ECO:0000313" key="3">
    <source>
        <dbReference type="Proteomes" id="UP000184532"/>
    </source>
</evidence>
<dbReference type="EMBL" id="FQWL01000001">
    <property type="protein sequence ID" value="SHG28749.1"/>
    <property type="molecule type" value="Genomic_DNA"/>
</dbReference>
<dbReference type="AlphaFoldDB" id="A0A1M5IL30"/>
<evidence type="ECO:0000259" key="1">
    <source>
        <dbReference type="Pfam" id="PF16289"/>
    </source>
</evidence>
<dbReference type="STRING" id="570519.SAMN04488116_0767"/>
<keyword evidence="3" id="KW-1185">Reference proteome</keyword>
<dbReference type="Proteomes" id="UP000184532">
    <property type="component" value="Unassembled WGS sequence"/>
</dbReference>
<dbReference type="RefSeq" id="WP_073176553.1">
    <property type="nucleotide sequence ID" value="NZ_FQWL01000001.1"/>
</dbReference>
<sequence length="342" mass="40779">MRRTIVFDTNILRSDFLLVSHNFRVFLDFCKKTNSTILIPTIVWEELSELYRQELKTRLDNLNKSRQSLNNLLTNPKQFEKETLDIESLVSDYISHLKLKFDHHLKTIEYRNIFLPELVKRSIQRIKPISTKGEEFRDAILWLSIIDYLKERNFEFEVSFITGNIKDFSNKDNTDLHPDLYHELEELRPTLKLYHSLSAFTKEIAVKIDFITKEWIIENIDWDRIQSGAERAVNGIDPAYFYEYYYRRNVDNNNLEYWDILWARFNTDIEEFHVFQRDGIENYGIEVHLLGDAEIEFENDKEQHFNREVGFGTIIYLFIASGSIVDCDDSFAVEETGLDFYN</sequence>
<protein>
    <recommendedName>
        <fullName evidence="1">DUF4935 domain-containing protein</fullName>
    </recommendedName>
</protein>
<dbReference type="OrthoDB" id="7010539at2"/>
<dbReference type="Pfam" id="PF16289">
    <property type="entry name" value="PIN_12"/>
    <property type="match status" value="1"/>
</dbReference>
<accession>A0A1M5IL30</accession>
<proteinExistence type="predicted"/>
<feature type="domain" description="DUF4935" evidence="1">
    <location>
        <begin position="5"/>
        <end position="168"/>
    </location>
</feature>
<organism evidence="2 3">
    <name type="scientific">Flagellimonas flava</name>
    <dbReference type="NCBI Taxonomy" id="570519"/>
    <lineage>
        <taxon>Bacteria</taxon>
        <taxon>Pseudomonadati</taxon>
        <taxon>Bacteroidota</taxon>
        <taxon>Flavobacteriia</taxon>
        <taxon>Flavobacteriales</taxon>
        <taxon>Flavobacteriaceae</taxon>
        <taxon>Flagellimonas</taxon>
    </lineage>
</organism>
<evidence type="ECO:0000313" key="2">
    <source>
        <dbReference type="EMBL" id="SHG28749.1"/>
    </source>
</evidence>
<dbReference type="InterPro" id="IPR032557">
    <property type="entry name" value="DUF4935"/>
</dbReference>
<name>A0A1M5IL30_9FLAO</name>
<reference evidence="3" key="1">
    <citation type="submission" date="2016-11" db="EMBL/GenBank/DDBJ databases">
        <authorList>
            <person name="Varghese N."/>
            <person name="Submissions S."/>
        </authorList>
    </citation>
    <scope>NUCLEOTIDE SEQUENCE [LARGE SCALE GENOMIC DNA]</scope>
    <source>
        <strain evidence="3">DSM 22638</strain>
    </source>
</reference>
<gene>
    <name evidence="2" type="ORF">SAMN04488116_0767</name>
</gene>